<name>A0ABP7IAQ8_9ACTN</name>
<dbReference type="SUPFAM" id="SSF46785">
    <property type="entry name" value="Winged helix' DNA-binding domain"/>
    <property type="match status" value="1"/>
</dbReference>
<feature type="domain" description="HTH lysR-type" evidence="5">
    <location>
        <begin position="1"/>
        <end position="58"/>
    </location>
</feature>
<evidence type="ECO:0000259" key="5">
    <source>
        <dbReference type="PROSITE" id="PS50931"/>
    </source>
</evidence>
<organism evidence="6 7">
    <name type="scientific">Sphaerisporangium flaviroseum</name>
    <dbReference type="NCBI Taxonomy" id="509199"/>
    <lineage>
        <taxon>Bacteria</taxon>
        <taxon>Bacillati</taxon>
        <taxon>Actinomycetota</taxon>
        <taxon>Actinomycetes</taxon>
        <taxon>Streptosporangiales</taxon>
        <taxon>Streptosporangiaceae</taxon>
        <taxon>Sphaerisporangium</taxon>
    </lineage>
</organism>
<evidence type="ECO:0000256" key="4">
    <source>
        <dbReference type="ARBA" id="ARBA00023163"/>
    </source>
</evidence>
<dbReference type="PANTHER" id="PTHR30126:SF39">
    <property type="entry name" value="HTH-TYPE TRANSCRIPTIONAL REGULATOR CYSL"/>
    <property type="match status" value="1"/>
</dbReference>
<dbReference type="InterPro" id="IPR000847">
    <property type="entry name" value="LysR_HTH_N"/>
</dbReference>
<keyword evidence="2" id="KW-0805">Transcription regulation</keyword>
<keyword evidence="4" id="KW-0804">Transcription</keyword>
<dbReference type="InterPro" id="IPR005119">
    <property type="entry name" value="LysR_subst-bd"/>
</dbReference>
<dbReference type="Proteomes" id="UP001500888">
    <property type="component" value="Unassembled WGS sequence"/>
</dbReference>
<comment type="similarity">
    <text evidence="1">Belongs to the LysR transcriptional regulatory family.</text>
</comment>
<evidence type="ECO:0000256" key="3">
    <source>
        <dbReference type="ARBA" id="ARBA00023125"/>
    </source>
</evidence>
<dbReference type="PANTHER" id="PTHR30126">
    <property type="entry name" value="HTH-TYPE TRANSCRIPTIONAL REGULATOR"/>
    <property type="match status" value="1"/>
</dbReference>
<dbReference type="EMBL" id="BAAAZR010000008">
    <property type="protein sequence ID" value="GAA3813750.1"/>
    <property type="molecule type" value="Genomic_DNA"/>
</dbReference>
<dbReference type="Pfam" id="PF03466">
    <property type="entry name" value="LysR_substrate"/>
    <property type="match status" value="1"/>
</dbReference>
<dbReference type="PROSITE" id="PS50931">
    <property type="entry name" value="HTH_LYSR"/>
    <property type="match status" value="1"/>
</dbReference>
<keyword evidence="3" id="KW-0238">DNA-binding</keyword>
<dbReference type="Gene3D" id="1.10.10.10">
    <property type="entry name" value="Winged helix-like DNA-binding domain superfamily/Winged helix DNA-binding domain"/>
    <property type="match status" value="1"/>
</dbReference>
<accession>A0ABP7IAQ8</accession>
<evidence type="ECO:0000256" key="2">
    <source>
        <dbReference type="ARBA" id="ARBA00023015"/>
    </source>
</evidence>
<comment type="caution">
    <text evidence="6">The sequence shown here is derived from an EMBL/GenBank/DDBJ whole genome shotgun (WGS) entry which is preliminary data.</text>
</comment>
<sequence>MTLTQLRTFLAVVETGSVKDAAKRLVVTESAVSASLVALQRSLGLRLVRPAGRGLELTEPGETYARYVRHALGLLQSGHVAAAGEADPEGGDLRIAAVTPAGEQLLPRFLHGFRQAHPRARIDLRIGNRRQVHELLDHREADLLVGGRPPKGRSVLAVRRNELVVVTPEGGAAPGEPWETRKRWLRGQTWLLREPGSGTRATTDVLLDALNISPPTLTIGSNAAIREAVIAGLGVSLMSRDAVARDLGSGTLAVQETPGTPLRRDWHLVAHPDGVPATAALFVRYLLSRGEFTELRSE</sequence>
<reference evidence="7" key="1">
    <citation type="journal article" date="2019" name="Int. J. Syst. Evol. Microbiol.">
        <title>The Global Catalogue of Microorganisms (GCM) 10K type strain sequencing project: providing services to taxonomists for standard genome sequencing and annotation.</title>
        <authorList>
            <consortium name="The Broad Institute Genomics Platform"/>
            <consortium name="The Broad Institute Genome Sequencing Center for Infectious Disease"/>
            <person name="Wu L."/>
            <person name="Ma J."/>
        </authorList>
    </citation>
    <scope>NUCLEOTIDE SEQUENCE [LARGE SCALE GENOMIC DNA]</scope>
    <source>
        <strain evidence="7">JCM 16908</strain>
    </source>
</reference>
<evidence type="ECO:0000313" key="7">
    <source>
        <dbReference type="Proteomes" id="UP001500888"/>
    </source>
</evidence>
<dbReference type="Gene3D" id="3.40.190.10">
    <property type="entry name" value="Periplasmic binding protein-like II"/>
    <property type="match status" value="2"/>
</dbReference>
<keyword evidence="7" id="KW-1185">Reference proteome</keyword>
<dbReference type="InterPro" id="IPR036390">
    <property type="entry name" value="WH_DNA-bd_sf"/>
</dbReference>
<gene>
    <name evidence="6" type="ORF">GCM10022226_38150</name>
</gene>
<dbReference type="InterPro" id="IPR036388">
    <property type="entry name" value="WH-like_DNA-bd_sf"/>
</dbReference>
<evidence type="ECO:0000313" key="6">
    <source>
        <dbReference type="EMBL" id="GAA3813750.1"/>
    </source>
</evidence>
<dbReference type="RefSeq" id="WP_344941426.1">
    <property type="nucleotide sequence ID" value="NZ_BAAAZR010000008.1"/>
</dbReference>
<proteinExistence type="inferred from homology"/>
<protein>
    <submittedName>
        <fullName evidence="6">LysR family transcriptional regulator</fullName>
    </submittedName>
</protein>
<dbReference type="Pfam" id="PF00126">
    <property type="entry name" value="HTH_1"/>
    <property type="match status" value="1"/>
</dbReference>
<evidence type="ECO:0000256" key="1">
    <source>
        <dbReference type="ARBA" id="ARBA00009437"/>
    </source>
</evidence>
<dbReference type="SUPFAM" id="SSF53850">
    <property type="entry name" value="Periplasmic binding protein-like II"/>
    <property type="match status" value="1"/>
</dbReference>